<dbReference type="OrthoDB" id="1647165at2759"/>
<evidence type="ECO:0000313" key="2">
    <source>
        <dbReference type="Proteomes" id="UP000729402"/>
    </source>
</evidence>
<gene>
    <name evidence="1" type="ORF">GUJ93_ZPchr0011g27831</name>
</gene>
<proteinExistence type="predicted"/>
<accession>A0A8J5WG92</accession>
<evidence type="ECO:0000313" key="1">
    <source>
        <dbReference type="EMBL" id="KAG8091013.1"/>
    </source>
</evidence>
<reference evidence="1" key="2">
    <citation type="submission" date="2021-02" db="EMBL/GenBank/DDBJ databases">
        <authorList>
            <person name="Kimball J.A."/>
            <person name="Haas M.W."/>
            <person name="Macchietto M."/>
            <person name="Kono T."/>
            <person name="Duquette J."/>
            <person name="Shao M."/>
        </authorList>
    </citation>
    <scope>NUCLEOTIDE SEQUENCE</scope>
    <source>
        <tissue evidence="1">Fresh leaf tissue</tissue>
    </source>
</reference>
<sequence>MLSRLILGCWKLPAPVLLKEMTDFEVALEMNVRPCTSSSRHLCPPTPLIRQLEILEKQETYAVLKGILCNIAYNSNAFSGICGTERTLSPM</sequence>
<comment type="caution">
    <text evidence="1">The sequence shown here is derived from an EMBL/GenBank/DDBJ whole genome shotgun (WGS) entry which is preliminary data.</text>
</comment>
<keyword evidence="2" id="KW-1185">Reference proteome</keyword>
<dbReference type="EMBL" id="JAAALK010000081">
    <property type="protein sequence ID" value="KAG8091013.1"/>
    <property type="molecule type" value="Genomic_DNA"/>
</dbReference>
<dbReference type="AlphaFoldDB" id="A0A8J5WG92"/>
<protein>
    <submittedName>
        <fullName evidence="1">Uncharacterized protein</fullName>
    </submittedName>
</protein>
<name>A0A8J5WG92_ZIZPA</name>
<dbReference type="Proteomes" id="UP000729402">
    <property type="component" value="Unassembled WGS sequence"/>
</dbReference>
<organism evidence="1 2">
    <name type="scientific">Zizania palustris</name>
    <name type="common">Northern wild rice</name>
    <dbReference type="NCBI Taxonomy" id="103762"/>
    <lineage>
        <taxon>Eukaryota</taxon>
        <taxon>Viridiplantae</taxon>
        <taxon>Streptophyta</taxon>
        <taxon>Embryophyta</taxon>
        <taxon>Tracheophyta</taxon>
        <taxon>Spermatophyta</taxon>
        <taxon>Magnoliopsida</taxon>
        <taxon>Liliopsida</taxon>
        <taxon>Poales</taxon>
        <taxon>Poaceae</taxon>
        <taxon>BOP clade</taxon>
        <taxon>Oryzoideae</taxon>
        <taxon>Oryzeae</taxon>
        <taxon>Zizaniinae</taxon>
        <taxon>Zizania</taxon>
    </lineage>
</organism>
<reference evidence="1" key="1">
    <citation type="journal article" date="2021" name="bioRxiv">
        <title>Whole Genome Assembly and Annotation of Northern Wild Rice, Zizania palustris L., Supports a Whole Genome Duplication in the Zizania Genus.</title>
        <authorList>
            <person name="Haas M."/>
            <person name="Kono T."/>
            <person name="Macchietto M."/>
            <person name="Millas R."/>
            <person name="McGilp L."/>
            <person name="Shao M."/>
            <person name="Duquette J."/>
            <person name="Hirsch C.N."/>
            <person name="Kimball J."/>
        </authorList>
    </citation>
    <scope>NUCLEOTIDE SEQUENCE</scope>
    <source>
        <tissue evidence="1">Fresh leaf tissue</tissue>
    </source>
</reference>